<dbReference type="Gene3D" id="3.40.50.10150">
    <property type="entry name" value="B12-dependent dehydatase associated subunit"/>
    <property type="match status" value="1"/>
</dbReference>
<evidence type="ECO:0008006" key="2">
    <source>
        <dbReference type="Google" id="ProtNLM"/>
    </source>
</evidence>
<sequence>MDINQESPVIVITALADCQAQWQEVLWGIEEEGIPWRWQQAAGADVVAHAWQAANQSALLVGLACDSQKLVIHYRNLPASAPLFTLMLNEDLQSRRAAGNNAARLVKGIPFR</sequence>
<dbReference type="AlphaFoldDB" id="A0A6N3HFS5"/>
<name>A0A6N3HFS5_9ENTR</name>
<dbReference type="PIRSF" id="PIRSF011503">
    <property type="entry name" value="DdrB_PduH"/>
    <property type="match status" value="1"/>
</dbReference>
<dbReference type="RefSeq" id="WP_044173245.1">
    <property type="nucleotide sequence ID" value="NZ_CABKSF010000001.1"/>
</dbReference>
<protein>
    <recommendedName>
        <fullName evidence="2">Propanediol dehydratase</fullName>
    </recommendedName>
</protein>
<dbReference type="InterPro" id="IPR010254">
    <property type="entry name" value="B12-dep_deHydtase_bsu"/>
</dbReference>
<dbReference type="InterPro" id="IPR009192">
    <property type="entry name" value="Diol/glycerol_deHydtase_re_ssu"/>
</dbReference>
<reference evidence="1" key="1">
    <citation type="submission" date="2019-11" db="EMBL/GenBank/DDBJ databases">
        <authorList>
            <person name="Feng L."/>
        </authorList>
    </citation>
    <scope>NUCLEOTIDE SEQUENCE</scope>
    <source>
        <strain evidence="1">EMassiliensisLFYP7</strain>
    </source>
</reference>
<dbReference type="InterPro" id="IPR003208">
    <property type="entry name" value="Dehydtase/Dehydtase_re"/>
</dbReference>
<dbReference type="EMBL" id="CACRTZ010000037">
    <property type="protein sequence ID" value="VYU75271.1"/>
    <property type="molecule type" value="Genomic_DNA"/>
</dbReference>
<dbReference type="OrthoDB" id="308037at2"/>
<accession>A0A6N3HFS5</accession>
<dbReference type="SUPFAM" id="SSF52968">
    <property type="entry name" value="B12-dependent dehydatase associated subunit"/>
    <property type="match status" value="1"/>
</dbReference>
<proteinExistence type="predicted"/>
<organism evidence="1">
    <name type="scientific">Phytobacter massiliensis</name>
    <dbReference type="NCBI Taxonomy" id="1485952"/>
    <lineage>
        <taxon>Bacteria</taxon>
        <taxon>Pseudomonadati</taxon>
        <taxon>Pseudomonadota</taxon>
        <taxon>Gammaproteobacteria</taxon>
        <taxon>Enterobacterales</taxon>
        <taxon>Enterobacteriaceae</taxon>
        <taxon>Phytobacter</taxon>
    </lineage>
</organism>
<gene>
    <name evidence="1" type="ORF">EMLFYP7_03892</name>
</gene>
<evidence type="ECO:0000313" key="1">
    <source>
        <dbReference type="EMBL" id="VYU75271.1"/>
    </source>
</evidence>
<dbReference type="Pfam" id="PF02288">
    <property type="entry name" value="Dehydratase_MU"/>
    <property type="match status" value="1"/>
</dbReference>